<evidence type="ECO:0000256" key="5">
    <source>
        <dbReference type="ARBA" id="ARBA00023136"/>
    </source>
</evidence>
<evidence type="ECO:0000256" key="3">
    <source>
        <dbReference type="ARBA" id="ARBA00022692"/>
    </source>
</evidence>
<dbReference type="PANTHER" id="PTHR11266">
    <property type="entry name" value="PEROXISOMAL MEMBRANE PROTEIN 2, PXMP2 MPV17"/>
    <property type="match status" value="1"/>
</dbReference>
<evidence type="ECO:0000313" key="8">
    <source>
        <dbReference type="Proteomes" id="UP001276659"/>
    </source>
</evidence>
<comment type="subcellular location">
    <subcellularLocation>
        <location evidence="1">Membrane</location>
        <topology evidence="1">Multi-pass membrane protein</topology>
    </subcellularLocation>
</comment>
<dbReference type="InterPro" id="IPR007248">
    <property type="entry name" value="Mpv17_PMP22"/>
</dbReference>
<dbReference type="GO" id="GO:0016020">
    <property type="term" value="C:membrane"/>
    <property type="evidence" value="ECO:0007669"/>
    <property type="project" value="UniProtKB-SubCell"/>
</dbReference>
<dbReference type="AlphaFoldDB" id="A0AAE0DN80"/>
<evidence type="ECO:0000256" key="6">
    <source>
        <dbReference type="RuleBase" id="RU363053"/>
    </source>
</evidence>
<keyword evidence="8" id="KW-1185">Reference proteome</keyword>
<gene>
    <name evidence="7" type="ORF">OEA41_007587</name>
</gene>
<keyword evidence="5" id="KW-0472">Membrane</keyword>
<sequence length="236" mass="26572">MIESARLRVLDTLNSRYIYGPVFNTYYADKPILTIMVTNSVLGGIADTVAQSVTAIRAKQKRNLAASKDISDGIEMPEYDEKSPYASEFMIPHRTPGPPPFDFERLTRFMSYGFIISPVQFQWFAFLSRAFPITKQSATVPALQRVCFDQLIFAPVGLALFFTFMTVTEGGGRRAVARKFQEVYLPALKANFMLWPAVQILNFRVIPLQFQIPFVSTVGIAWTAYLSLTNSADEPL</sequence>
<comment type="caution">
    <text evidence="7">The sequence shown here is derived from an EMBL/GenBank/DDBJ whole genome shotgun (WGS) entry which is preliminary data.</text>
</comment>
<dbReference type="GO" id="GO:0005739">
    <property type="term" value="C:mitochondrion"/>
    <property type="evidence" value="ECO:0007669"/>
    <property type="project" value="TreeGrafter"/>
</dbReference>
<protein>
    <submittedName>
        <fullName evidence="7">Uncharacterized protein</fullName>
    </submittedName>
</protein>
<comment type="similarity">
    <text evidence="2 6">Belongs to the peroxisomal membrane protein PXMP2/4 family.</text>
</comment>
<evidence type="ECO:0000256" key="2">
    <source>
        <dbReference type="ARBA" id="ARBA00006824"/>
    </source>
</evidence>
<dbReference type="Proteomes" id="UP001276659">
    <property type="component" value="Unassembled WGS sequence"/>
</dbReference>
<dbReference type="Pfam" id="PF04117">
    <property type="entry name" value="Mpv17_PMP22"/>
    <property type="match status" value="1"/>
</dbReference>
<dbReference type="EMBL" id="JASNWA010000004">
    <property type="protein sequence ID" value="KAK3176264.1"/>
    <property type="molecule type" value="Genomic_DNA"/>
</dbReference>
<name>A0AAE0DN80_9LECA</name>
<evidence type="ECO:0000256" key="4">
    <source>
        <dbReference type="ARBA" id="ARBA00022989"/>
    </source>
</evidence>
<evidence type="ECO:0000256" key="1">
    <source>
        <dbReference type="ARBA" id="ARBA00004141"/>
    </source>
</evidence>
<keyword evidence="4" id="KW-1133">Transmembrane helix</keyword>
<evidence type="ECO:0000313" key="7">
    <source>
        <dbReference type="EMBL" id="KAK3176264.1"/>
    </source>
</evidence>
<accession>A0AAE0DN80</accession>
<dbReference type="PANTHER" id="PTHR11266:SF50">
    <property type="entry name" value="VACUOLAR MEMBRANE PROTEIN YOR292C"/>
    <property type="match status" value="1"/>
</dbReference>
<keyword evidence="3" id="KW-0812">Transmembrane</keyword>
<reference evidence="7" key="1">
    <citation type="submission" date="2022-11" db="EMBL/GenBank/DDBJ databases">
        <title>Chromosomal genome sequence assembly and mating type (MAT) locus characterization of the leprose asexual lichenized fungus Lepraria neglecta (Nyl.) Erichsen.</title>
        <authorList>
            <person name="Allen J.L."/>
            <person name="Pfeffer B."/>
        </authorList>
    </citation>
    <scope>NUCLEOTIDE SEQUENCE</scope>
    <source>
        <strain evidence="7">Allen 5258</strain>
    </source>
</reference>
<organism evidence="7 8">
    <name type="scientific">Lepraria neglecta</name>
    <dbReference type="NCBI Taxonomy" id="209136"/>
    <lineage>
        <taxon>Eukaryota</taxon>
        <taxon>Fungi</taxon>
        <taxon>Dikarya</taxon>
        <taxon>Ascomycota</taxon>
        <taxon>Pezizomycotina</taxon>
        <taxon>Lecanoromycetes</taxon>
        <taxon>OSLEUM clade</taxon>
        <taxon>Lecanoromycetidae</taxon>
        <taxon>Lecanorales</taxon>
        <taxon>Lecanorineae</taxon>
        <taxon>Stereocaulaceae</taxon>
        <taxon>Lepraria</taxon>
    </lineage>
</organism>
<proteinExistence type="inferred from homology"/>